<feature type="transmembrane region" description="Helical" evidence="2">
    <location>
        <begin position="75"/>
        <end position="95"/>
    </location>
</feature>
<feature type="transmembrane region" description="Helical" evidence="2">
    <location>
        <begin position="12"/>
        <end position="29"/>
    </location>
</feature>
<feature type="transmembrane region" description="Helical" evidence="2">
    <location>
        <begin position="107"/>
        <end position="125"/>
    </location>
</feature>
<organism evidence="3">
    <name type="scientific">Skeletonema marinoi</name>
    <dbReference type="NCBI Taxonomy" id="267567"/>
    <lineage>
        <taxon>Eukaryota</taxon>
        <taxon>Sar</taxon>
        <taxon>Stramenopiles</taxon>
        <taxon>Ochrophyta</taxon>
        <taxon>Bacillariophyta</taxon>
        <taxon>Coscinodiscophyceae</taxon>
        <taxon>Thalassiosirophycidae</taxon>
        <taxon>Thalassiosirales</taxon>
        <taxon>Skeletonemataceae</taxon>
        <taxon>Skeletonema</taxon>
        <taxon>Skeletonema marinoi-dohrnii complex</taxon>
    </lineage>
</organism>
<evidence type="ECO:0000256" key="1">
    <source>
        <dbReference type="SAM" id="MobiDB-lite"/>
    </source>
</evidence>
<feature type="transmembrane region" description="Helical" evidence="2">
    <location>
        <begin position="169"/>
        <end position="188"/>
    </location>
</feature>
<feature type="region of interest" description="Disordered" evidence="1">
    <location>
        <begin position="250"/>
        <end position="269"/>
    </location>
</feature>
<feature type="transmembrane region" description="Helical" evidence="2">
    <location>
        <begin position="131"/>
        <end position="148"/>
    </location>
</feature>
<reference evidence="3" key="1">
    <citation type="submission" date="2021-01" db="EMBL/GenBank/DDBJ databases">
        <authorList>
            <person name="Corre E."/>
            <person name="Pelletier E."/>
            <person name="Niang G."/>
            <person name="Scheremetjew M."/>
            <person name="Finn R."/>
            <person name="Kale V."/>
            <person name="Holt S."/>
            <person name="Cochrane G."/>
            <person name="Meng A."/>
            <person name="Brown T."/>
            <person name="Cohen L."/>
        </authorList>
    </citation>
    <scope>NUCLEOTIDE SEQUENCE</scope>
    <source>
        <strain evidence="3">SM1012Den-03</strain>
    </source>
</reference>
<evidence type="ECO:0000256" key="2">
    <source>
        <dbReference type="SAM" id="Phobius"/>
    </source>
</evidence>
<name>A0A7S2PA49_9STRA</name>
<dbReference type="EMBL" id="HBGZ01006754">
    <property type="protein sequence ID" value="CAD9584878.1"/>
    <property type="molecule type" value="Transcribed_RNA"/>
</dbReference>
<keyword evidence="2" id="KW-1133">Transmembrane helix</keyword>
<keyword evidence="2" id="KW-0472">Membrane</keyword>
<sequence>MSQTKASASSAWVKAAIAFMAIVALWNVTKLPFLMSFGNDGNVAYNSRGVELSINLGHWVKGYRSNKMRTPPCNFMLVHSALGLTILFMMILSLINQTWRKRYCKPFFWFAIIEGIHAIPASLANDAGFKPLFLLACALLVGTGVWGLETNKRYFDNEARAEKHLFIQYTVVTIVNSFAAFLEVPNMISAFKSKTADGTFHSHGDEPHKVFGHTLYDALPEKVGMTIFLGFTIAVWFIWPLLLLDLKKPRQNEENSNGNDTVSEATRLL</sequence>
<dbReference type="AlphaFoldDB" id="A0A7S2PA49"/>
<gene>
    <name evidence="3" type="ORF">SMAR0320_LOCUS4751</name>
</gene>
<feature type="compositionally biased region" description="Polar residues" evidence="1">
    <location>
        <begin position="254"/>
        <end position="269"/>
    </location>
</feature>
<keyword evidence="2" id="KW-0812">Transmembrane</keyword>
<protein>
    <submittedName>
        <fullName evidence="3">Uncharacterized protein</fullName>
    </submittedName>
</protein>
<feature type="transmembrane region" description="Helical" evidence="2">
    <location>
        <begin position="223"/>
        <end position="244"/>
    </location>
</feature>
<proteinExistence type="predicted"/>
<evidence type="ECO:0000313" key="3">
    <source>
        <dbReference type="EMBL" id="CAD9584878.1"/>
    </source>
</evidence>
<accession>A0A7S2PA49</accession>